<comment type="caution">
    <text evidence="1">The sequence shown here is derived from an EMBL/GenBank/DDBJ whole genome shotgun (WGS) entry which is preliminary data.</text>
</comment>
<accession>A0A401IPZ4</accession>
<dbReference type="Proteomes" id="UP000286848">
    <property type="component" value="Unassembled WGS sequence"/>
</dbReference>
<proteinExistence type="predicted"/>
<gene>
    <name evidence="1" type="ORF">LFYK43_00440</name>
</gene>
<evidence type="ECO:0000313" key="1">
    <source>
        <dbReference type="EMBL" id="GBG93585.1"/>
    </source>
</evidence>
<organism evidence="1 2">
    <name type="scientific">Ligilactobacillus salitolerans</name>
    <dbReference type="NCBI Taxonomy" id="1808352"/>
    <lineage>
        <taxon>Bacteria</taxon>
        <taxon>Bacillati</taxon>
        <taxon>Bacillota</taxon>
        <taxon>Bacilli</taxon>
        <taxon>Lactobacillales</taxon>
        <taxon>Lactobacillaceae</taxon>
        <taxon>Ligilactobacillus</taxon>
    </lineage>
</organism>
<evidence type="ECO:0008006" key="3">
    <source>
        <dbReference type="Google" id="ProtNLM"/>
    </source>
</evidence>
<dbReference type="Gene3D" id="3.40.50.450">
    <property type="match status" value="1"/>
</dbReference>
<dbReference type="RefSeq" id="WP_124974252.1">
    <property type="nucleotide sequence ID" value="NZ_BFFP01000001.1"/>
</dbReference>
<name>A0A401IPZ4_9LACO</name>
<keyword evidence="2" id="KW-1185">Reference proteome</keyword>
<protein>
    <recommendedName>
        <fullName evidence="3">Group-specific protein</fullName>
    </recommendedName>
</protein>
<dbReference type="AlphaFoldDB" id="A0A401IPZ4"/>
<sequence length="141" mass="16009">MPKKFYIAASFKEKQTVNYLAKTLKSHGLQRTYDWTKNQRAATLSDLTRIGEEEYRGVSESDFLLFISPAGKGANIEFGIAAGLKKPIYIFDKGGQINDFENTSTFYFLDNVTRYSGNLNEFIDLVLEKELKQPTVLHPDA</sequence>
<reference evidence="1 2" key="1">
    <citation type="journal article" date="2019" name="Int. J. Syst. Evol. Microbiol.">
        <title>Lactobacillus salitolerans sp. nov., a novel lactic acid bacterium isolated from spent mushroom substrates.</title>
        <authorList>
            <person name="Tohno M."/>
            <person name="Tanizawa Y."/>
            <person name="Kojima Y."/>
            <person name="Sakamoto M."/>
            <person name="Nakamura Y."/>
            <person name="Ohkuma M."/>
            <person name="Kobayashi H."/>
        </authorList>
    </citation>
    <scope>NUCLEOTIDE SEQUENCE [LARGE SCALE GENOMIC DNA]</scope>
    <source>
        <strain evidence="1 2">YK43</strain>
    </source>
</reference>
<dbReference type="SUPFAM" id="SSF52309">
    <property type="entry name" value="N-(deoxy)ribosyltransferase-like"/>
    <property type="match status" value="1"/>
</dbReference>
<dbReference type="EMBL" id="BFFP01000001">
    <property type="protein sequence ID" value="GBG93585.1"/>
    <property type="molecule type" value="Genomic_DNA"/>
</dbReference>
<evidence type="ECO:0000313" key="2">
    <source>
        <dbReference type="Proteomes" id="UP000286848"/>
    </source>
</evidence>
<dbReference type="OrthoDB" id="2059845at2"/>